<dbReference type="InterPro" id="IPR013785">
    <property type="entry name" value="Aldolase_TIM"/>
</dbReference>
<dbReference type="PANTHER" id="PTHR42849:SF1">
    <property type="entry name" value="N-ACETYLNEURAMINATE LYASE"/>
    <property type="match status" value="1"/>
</dbReference>
<keyword evidence="1 2" id="KW-0456">Lyase</keyword>
<comment type="similarity">
    <text evidence="2">Belongs to the DapA family.</text>
</comment>
<accession>A0ABS6D6A3</accession>
<name>A0ABS6D6A3_9FIRM</name>
<evidence type="ECO:0000313" key="4">
    <source>
        <dbReference type="Proteomes" id="UP000723714"/>
    </source>
</evidence>
<evidence type="ECO:0000313" key="3">
    <source>
        <dbReference type="EMBL" id="MBU3877132.1"/>
    </source>
</evidence>
<dbReference type="CDD" id="cd00408">
    <property type="entry name" value="DHDPS-like"/>
    <property type="match status" value="1"/>
</dbReference>
<protein>
    <submittedName>
        <fullName evidence="3">Dihydrodipicolinate synthase family protein</fullName>
    </submittedName>
</protein>
<dbReference type="PRINTS" id="PR00146">
    <property type="entry name" value="DHPICSNTHASE"/>
</dbReference>
<evidence type="ECO:0000256" key="2">
    <source>
        <dbReference type="PIRNR" id="PIRNR001365"/>
    </source>
</evidence>
<dbReference type="SUPFAM" id="SSF51569">
    <property type="entry name" value="Aldolase"/>
    <property type="match status" value="1"/>
</dbReference>
<dbReference type="EMBL" id="JABACJ020000015">
    <property type="protein sequence ID" value="MBU3877132.1"/>
    <property type="molecule type" value="Genomic_DNA"/>
</dbReference>
<gene>
    <name evidence="3" type="ORF">HGO97_015080</name>
</gene>
<dbReference type="Proteomes" id="UP000723714">
    <property type="component" value="Unassembled WGS sequence"/>
</dbReference>
<proteinExistence type="inferred from homology"/>
<evidence type="ECO:0000256" key="1">
    <source>
        <dbReference type="ARBA" id="ARBA00023239"/>
    </source>
</evidence>
<dbReference type="PIRSF" id="PIRSF001365">
    <property type="entry name" value="DHDPS"/>
    <property type="match status" value="1"/>
</dbReference>
<organism evidence="3 4">
    <name type="scientific">Faecalicatena faecalis</name>
    <dbReference type="NCBI Taxonomy" id="2726362"/>
    <lineage>
        <taxon>Bacteria</taxon>
        <taxon>Bacillati</taxon>
        <taxon>Bacillota</taxon>
        <taxon>Clostridia</taxon>
        <taxon>Lachnospirales</taxon>
        <taxon>Lachnospiraceae</taxon>
        <taxon>Faecalicatena</taxon>
    </lineage>
</organism>
<sequence length="313" mass="34370">MMKPEELREHLKGITAISITPFKENGDFDAAGYEKNLKFLLNGGLNRDNSVIVICGSTGECGAMCTDERKMILEMVYDTIGDAIPIIQGCNSTNVNESIELAQHAQEHGASGVMALSPYYYPAKDENCIYAFYEKLAKNTDLGILLYNNFEVMNIDCPISVLKRLKEFPNIVGMKECTPAFFKMTRVVQEIGDQVSVVNGHGEFLEPYAALAGTTGFISSMCNLVPDRSVAIWNARSTGDYEEAKRIRNTMIPYMDLAVKYSGMGGEYKVIALLKYLADLAGSCGGYVRIPTVPLSDAEKAEAKEVAKQCGII</sequence>
<dbReference type="Gene3D" id="3.20.20.70">
    <property type="entry name" value="Aldolase class I"/>
    <property type="match status" value="1"/>
</dbReference>
<dbReference type="InterPro" id="IPR002220">
    <property type="entry name" value="DapA-like"/>
</dbReference>
<dbReference type="SMART" id="SM01130">
    <property type="entry name" value="DHDPS"/>
    <property type="match status" value="1"/>
</dbReference>
<dbReference type="Pfam" id="PF00701">
    <property type="entry name" value="DHDPS"/>
    <property type="match status" value="1"/>
</dbReference>
<comment type="caution">
    <text evidence="3">The sequence shown here is derived from an EMBL/GenBank/DDBJ whole genome shotgun (WGS) entry which is preliminary data.</text>
</comment>
<dbReference type="PANTHER" id="PTHR42849">
    <property type="entry name" value="N-ACETYLNEURAMINATE LYASE"/>
    <property type="match status" value="1"/>
</dbReference>
<reference evidence="3 4" key="1">
    <citation type="submission" date="2021-06" db="EMBL/GenBank/DDBJ databases">
        <title>Faecalicatena sp. nov. isolated from porcine feces.</title>
        <authorList>
            <person name="Oh B.S."/>
            <person name="Lee J.H."/>
        </authorList>
    </citation>
    <scope>NUCLEOTIDE SEQUENCE [LARGE SCALE GENOMIC DNA]</scope>
    <source>
        <strain evidence="3 4">AGMB00832</strain>
    </source>
</reference>
<keyword evidence="4" id="KW-1185">Reference proteome</keyword>
<dbReference type="RefSeq" id="WP_168866649.1">
    <property type="nucleotide sequence ID" value="NZ_JABACJ020000015.1"/>
</dbReference>